<dbReference type="Proteomes" id="UP001153332">
    <property type="component" value="Unassembled WGS sequence"/>
</dbReference>
<name>A0ACC2K067_9PEZI</name>
<evidence type="ECO:0000313" key="2">
    <source>
        <dbReference type="Proteomes" id="UP001153332"/>
    </source>
</evidence>
<keyword evidence="2" id="KW-1185">Reference proteome</keyword>
<proteinExistence type="predicted"/>
<sequence length="475" mass="54920">MFKLQSQQIFEGSRWVPPRGGLAYLEAVESSMNKTPSSQLLQGYLYDHEVEDWVHQHNKFESGVVPTIRLIFCDRIGWKPLGFAMSGSSYITLEEEFGLGHQVLPLLSKNAGQHYCSLKYASTGDALKSLEFTIKWPQMYQIGNCGFSLRHDFATRRTLCFAHGWDMVVQTDAIPARERFTPYFDEIEKHMRPAKRLWSHPLFLPTVFLAEHLSRANRFRSHLSSRVVELEKELGVTRSATLSWKQENTFEAIQDLIANRQVRMNLTAELNTRITDATNFQVVLTWINEHCQFLEKYKDIVHRLNPHPDKNEHRQLEEYLDFLIDNTKSMNTNVDSLKSRLELQLNVLYNFVAQVDNDLNVRMAYRAGLDGTAMKTLAYVTAIFLPPTFVATVFSMSMFDWQASTGLPDSVVLVPDFWIFWVVSVPLTLAVLVGWRYWLRFEKNTLQSEYNMQQADKQPSYGRRTSTGKGFRQSA</sequence>
<gene>
    <name evidence="1" type="ORF">O1611_g430</name>
</gene>
<accession>A0ACC2K067</accession>
<evidence type="ECO:0000313" key="1">
    <source>
        <dbReference type="EMBL" id="KAJ8133190.1"/>
    </source>
</evidence>
<organism evidence="1 2">
    <name type="scientific">Lasiodiplodia mahajangana</name>
    <dbReference type="NCBI Taxonomy" id="1108764"/>
    <lineage>
        <taxon>Eukaryota</taxon>
        <taxon>Fungi</taxon>
        <taxon>Dikarya</taxon>
        <taxon>Ascomycota</taxon>
        <taxon>Pezizomycotina</taxon>
        <taxon>Dothideomycetes</taxon>
        <taxon>Dothideomycetes incertae sedis</taxon>
        <taxon>Botryosphaeriales</taxon>
        <taxon>Botryosphaeriaceae</taxon>
        <taxon>Lasiodiplodia</taxon>
    </lineage>
</organism>
<dbReference type="EMBL" id="JAPUUL010000036">
    <property type="protein sequence ID" value="KAJ8133190.1"/>
    <property type="molecule type" value="Genomic_DNA"/>
</dbReference>
<comment type="caution">
    <text evidence="1">The sequence shown here is derived from an EMBL/GenBank/DDBJ whole genome shotgun (WGS) entry which is preliminary data.</text>
</comment>
<protein>
    <submittedName>
        <fullName evidence="1">Uncharacterized protein</fullName>
    </submittedName>
</protein>
<reference evidence="1" key="1">
    <citation type="submission" date="2022-12" db="EMBL/GenBank/DDBJ databases">
        <title>Genome Sequence of Lasiodiplodia mahajangana.</title>
        <authorList>
            <person name="Buettner E."/>
        </authorList>
    </citation>
    <scope>NUCLEOTIDE SEQUENCE</scope>
    <source>
        <strain evidence="1">VT137</strain>
    </source>
</reference>